<dbReference type="RefSeq" id="WP_378021339.1">
    <property type="nucleotide sequence ID" value="NZ_JBHSKG010000005.1"/>
</dbReference>
<dbReference type="PANTHER" id="PTHR43877:SF2">
    <property type="entry name" value="AMINOALKYLPHOSPHONATE N-ACETYLTRANSFERASE-RELATED"/>
    <property type="match status" value="1"/>
</dbReference>
<keyword evidence="5" id="KW-1185">Reference proteome</keyword>
<reference evidence="5" key="1">
    <citation type="journal article" date="2019" name="Int. J. Syst. Evol. Microbiol.">
        <title>The Global Catalogue of Microorganisms (GCM) 10K type strain sequencing project: providing services to taxonomists for standard genome sequencing and annotation.</title>
        <authorList>
            <consortium name="The Broad Institute Genomics Platform"/>
            <consortium name="The Broad Institute Genome Sequencing Center for Infectious Disease"/>
            <person name="Wu L."/>
            <person name="Ma J."/>
        </authorList>
    </citation>
    <scope>NUCLEOTIDE SEQUENCE [LARGE SCALE GENOMIC DNA]</scope>
    <source>
        <strain evidence="5">XZYJ18</strain>
    </source>
</reference>
<organism evidence="4 5">
    <name type="scientific">Actinomycetospora rhizophila</name>
    <dbReference type="NCBI Taxonomy" id="1416876"/>
    <lineage>
        <taxon>Bacteria</taxon>
        <taxon>Bacillati</taxon>
        <taxon>Actinomycetota</taxon>
        <taxon>Actinomycetes</taxon>
        <taxon>Pseudonocardiales</taxon>
        <taxon>Pseudonocardiaceae</taxon>
        <taxon>Actinomycetospora</taxon>
    </lineage>
</organism>
<name>A0ABV9ZEG5_9PSEU</name>
<keyword evidence="1" id="KW-0808">Transferase</keyword>
<accession>A0ABV9ZEG5</accession>
<proteinExistence type="predicted"/>
<feature type="domain" description="N-acetyltransferase" evidence="3">
    <location>
        <begin position="1"/>
        <end position="135"/>
    </location>
</feature>
<dbReference type="PROSITE" id="PS51186">
    <property type="entry name" value="GNAT"/>
    <property type="match status" value="1"/>
</dbReference>
<dbReference type="InterPro" id="IPR050832">
    <property type="entry name" value="Bact_Acetyltransf"/>
</dbReference>
<evidence type="ECO:0000313" key="4">
    <source>
        <dbReference type="EMBL" id="MFC5138906.1"/>
    </source>
</evidence>
<gene>
    <name evidence="4" type="ORF">ACFPK1_11740</name>
</gene>
<dbReference type="EMBL" id="JBHSKG010000005">
    <property type="protein sequence ID" value="MFC5138906.1"/>
    <property type="molecule type" value="Genomic_DNA"/>
</dbReference>
<dbReference type="SUPFAM" id="SSF55729">
    <property type="entry name" value="Acyl-CoA N-acyltransferases (Nat)"/>
    <property type="match status" value="1"/>
</dbReference>
<evidence type="ECO:0000259" key="3">
    <source>
        <dbReference type="PROSITE" id="PS51186"/>
    </source>
</evidence>
<evidence type="ECO:0000256" key="1">
    <source>
        <dbReference type="ARBA" id="ARBA00022679"/>
    </source>
</evidence>
<dbReference type="Gene3D" id="3.40.630.30">
    <property type="match status" value="1"/>
</dbReference>
<evidence type="ECO:0000256" key="2">
    <source>
        <dbReference type="ARBA" id="ARBA00023315"/>
    </source>
</evidence>
<dbReference type="InterPro" id="IPR016181">
    <property type="entry name" value="Acyl_CoA_acyltransferase"/>
</dbReference>
<dbReference type="CDD" id="cd04301">
    <property type="entry name" value="NAT_SF"/>
    <property type="match status" value="1"/>
</dbReference>
<keyword evidence="2" id="KW-0012">Acyltransferase</keyword>
<protein>
    <submittedName>
        <fullName evidence="4">GNAT family N-acetyltransferase</fullName>
    </submittedName>
</protein>
<dbReference type="InterPro" id="IPR000182">
    <property type="entry name" value="GNAT_dom"/>
</dbReference>
<comment type="caution">
    <text evidence="4">The sequence shown here is derived from an EMBL/GenBank/DDBJ whole genome shotgun (WGS) entry which is preliminary data.</text>
</comment>
<dbReference type="PANTHER" id="PTHR43877">
    <property type="entry name" value="AMINOALKYLPHOSPHONATE N-ACETYLTRANSFERASE-RELATED-RELATED"/>
    <property type="match status" value="1"/>
</dbReference>
<evidence type="ECO:0000313" key="5">
    <source>
        <dbReference type="Proteomes" id="UP001596175"/>
    </source>
</evidence>
<dbReference type="Pfam" id="PF00583">
    <property type="entry name" value="Acetyltransf_1"/>
    <property type="match status" value="1"/>
</dbReference>
<sequence>MLADLNALLDAQYPGRSARPGSVTTPDELAPPRGRFLVGYDDGEPVAIGGVRALDDGVCEIKRMYVAPAARSRGVGRALLAALEDAARELGHARVRLDAGAAQRHSRALFADTGYRPIPPYNGNHIAVYFGEKEL</sequence>
<dbReference type="Proteomes" id="UP001596175">
    <property type="component" value="Unassembled WGS sequence"/>
</dbReference>